<evidence type="ECO:0000313" key="3">
    <source>
        <dbReference type="Proteomes" id="UP000290767"/>
    </source>
</evidence>
<evidence type="ECO:0000313" key="2">
    <source>
        <dbReference type="EMBL" id="RXT29357.1"/>
    </source>
</evidence>
<gene>
    <name evidence="2" type="ORF">B5P46_11795</name>
</gene>
<dbReference type="RefSeq" id="WP_129418801.1">
    <property type="nucleotide sequence ID" value="NZ_MZMU01000003.1"/>
</dbReference>
<feature type="region of interest" description="Disordered" evidence="1">
    <location>
        <begin position="69"/>
        <end position="88"/>
    </location>
</feature>
<name>A0A4Q1UE30_RHILE</name>
<dbReference type="Proteomes" id="UP000290767">
    <property type="component" value="Unassembled WGS sequence"/>
</dbReference>
<organism evidence="2 3">
    <name type="scientific">Rhizobium leguminosarum</name>
    <dbReference type="NCBI Taxonomy" id="384"/>
    <lineage>
        <taxon>Bacteria</taxon>
        <taxon>Pseudomonadati</taxon>
        <taxon>Pseudomonadota</taxon>
        <taxon>Alphaproteobacteria</taxon>
        <taxon>Hyphomicrobiales</taxon>
        <taxon>Rhizobiaceae</taxon>
        <taxon>Rhizobium/Agrobacterium group</taxon>
        <taxon>Rhizobium</taxon>
    </lineage>
</organism>
<accession>A0A4Q1UE30</accession>
<dbReference type="AlphaFoldDB" id="A0A4Q1UE30"/>
<dbReference type="EMBL" id="MZMU01000003">
    <property type="protein sequence ID" value="RXT29357.1"/>
    <property type="molecule type" value="Genomic_DNA"/>
</dbReference>
<comment type="caution">
    <text evidence="2">The sequence shown here is derived from an EMBL/GenBank/DDBJ whole genome shotgun (WGS) entry which is preliminary data.</text>
</comment>
<evidence type="ECO:0000256" key="1">
    <source>
        <dbReference type="SAM" id="MobiDB-lite"/>
    </source>
</evidence>
<protein>
    <submittedName>
        <fullName evidence="2">Uncharacterized protein</fullName>
    </submittedName>
</protein>
<proteinExistence type="predicted"/>
<reference evidence="2 3" key="1">
    <citation type="submission" date="2017-03" db="EMBL/GenBank/DDBJ databases">
        <authorList>
            <person name="Safronova V.I."/>
            <person name="Sazanova A.L."/>
            <person name="Chirak E.R."/>
        </authorList>
    </citation>
    <scope>NUCLEOTIDE SEQUENCE [LARGE SCALE GENOMIC DNA]</scope>
    <source>
        <strain evidence="2 3">Tri-43</strain>
    </source>
</reference>
<sequence>MQEVSTQEFIQMAQRCAAEIKDLRNLVGRLSPKADAYDAICTILGLLPQRSQGMSDDLMWRIEKRIRELQEPPAIPPAETAGEEHAND</sequence>